<accession>A0A7X6PMQ5</accession>
<dbReference type="Proteomes" id="UP000557899">
    <property type="component" value="Unassembled WGS sequence"/>
</dbReference>
<organism evidence="1 2">
    <name type="scientific">Corynebacterium humireducens</name>
    <dbReference type="NCBI Taxonomy" id="1223514"/>
    <lineage>
        <taxon>Bacteria</taxon>
        <taxon>Bacillati</taxon>
        <taxon>Actinomycetota</taxon>
        <taxon>Actinomycetes</taxon>
        <taxon>Mycobacteriales</taxon>
        <taxon>Corynebacteriaceae</taxon>
        <taxon>Corynebacterium</taxon>
    </lineage>
</organism>
<evidence type="ECO:0000313" key="1">
    <source>
        <dbReference type="EMBL" id="NLA55827.1"/>
    </source>
</evidence>
<protein>
    <submittedName>
        <fullName evidence="1">Uncharacterized protein</fullName>
    </submittedName>
</protein>
<comment type="caution">
    <text evidence="1">The sequence shown here is derived from an EMBL/GenBank/DDBJ whole genome shotgun (WGS) entry which is preliminary data.</text>
</comment>
<dbReference type="AlphaFoldDB" id="A0A7X6PMQ5"/>
<reference evidence="1 2" key="1">
    <citation type="journal article" date="2020" name="Biotechnol. Biofuels">
        <title>New insights from the biogas microbiome by comprehensive genome-resolved metagenomics of nearly 1600 species originating from multiple anaerobic digesters.</title>
        <authorList>
            <person name="Campanaro S."/>
            <person name="Treu L."/>
            <person name="Rodriguez-R L.M."/>
            <person name="Kovalovszki A."/>
            <person name="Ziels R.M."/>
            <person name="Maus I."/>
            <person name="Zhu X."/>
            <person name="Kougias P.G."/>
            <person name="Basile A."/>
            <person name="Luo G."/>
            <person name="Schluter A."/>
            <person name="Konstantinidis K.T."/>
            <person name="Angelidaki I."/>
        </authorList>
    </citation>
    <scope>NUCLEOTIDE SEQUENCE [LARGE SCALE GENOMIC DNA]</scope>
    <source>
        <strain evidence="1">AS15tlH2ME_198</strain>
    </source>
</reference>
<sequence length="68" mass="7537">MDEGENGTCGGWVLMKSFNMNRDLGIEVVKELEPVRKYELELLAHIANCLAVVPGMADTVDRISMRVA</sequence>
<name>A0A7X6PMQ5_9CORY</name>
<proteinExistence type="predicted"/>
<evidence type="ECO:0000313" key="2">
    <source>
        <dbReference type="Proteomes" id="UP000557899"/>
    </source>
</evidence>
<dbReference type="EMBL" id="JAAZHI010000128">
    <property type="protein sequence ID" value="NLA55827.1"/>
    <property type="molecule type" value="Genomic_DNA"/>
</dbReference>
<gene>
    <name evidence="1" type="ORF">GX859_05950</name>
</gene>